<gene>
    <name evidence="2" type="ORF">KIN20_021896</name>
</gene>
<dbReference type="Proteomes" id="UP001196413">
    <property type="component" value="Unassembled WGS sequence"/>
</dbReference>
<evidence type="ECO:0000313" key="2">
    <source>
        <dbReference type="EMBL" id="KAJ1362370.1"/>
    </source>
</evidence>
<feature type="compositionally biased region" description="Low complexity" evidence="1">
    <location>
        <begin position="20"/>
        <end position="55"/>
    </location>
</feature>
<name>A0AAD5MPH6_PARTN</name>
<proteinExistence type="predicted"/>
<evidence type="ECO:0000313" key="3">
    <source>
        <dbReference type="Proteomes" id="UP001196413"/>
    </source>
</evidence>
<keyword evidence="3" id="KW-1185">Reference proteome</keyword>
<evidence type="ECO:0000256" key="1">
    <source>
        <dbReference type="SAM" id="MobiDB-lite"/>
    </source>
</evidence>
<feature type="region of interest" description="Disordered" evidence="1">
    <location>
        <begin position="175"/>
        <end position="204"/>
    </location>
</feature>
<organism evidence="2 3">
    <name type="scientific">Parelaphostrongylus tenuis</name>
    <name type="common">Meningeal worm</name>
    <dbReference type="NCBI Taxonomy" id="148309"/>
    <lineage>
        <taxon>Eukaryota</taxon>
        <taxon>Metazoa</taxon>
        <taxon>Ecdysozoa</taxon>
        <taxon>Nematoda</taxon>
        <taxon>Chromadorea</taxon>
        <taxon>Rhabditida</taxon>
        <taxon>Rhabditina</taxon>
        <taxon>Rhabditomorpha</taxon>
        <taxon>Strongyloidea</taxon>
        <taxon>Metastrongylidae</taxon>
        <taxon>Parelaphostrongylus</taxon>
    </lineage>
</organism>
<dbReference type="AlphaFoldDB" id="A0AAD5MPH6"/>
<dbReference type="EMBL" id="JAHQIW010004424">
    <property type="protein sequence ID" value="KAJ1362370.1"/>
    <property type="molecule type" value="Genomic_DNA"/>
</dbReference>
<comment type="caution">
    <text evidence="2">The sequence shown here is derived from an EMBL/GenBank/DDBJ whole genome shotgun (WGS) entry which is preliminary data.</text>
</comment>
<accession>A0AAD5MPH6</accession>
<sequence length="204" mass="22434">MNRNMWSGKRPIVVKRRVSPQESSTSDSRRSSNMSNRSPPCNDSLGSSTSSTRVSETILEASPSNHTLSSAITQKVSVFFLIKIFPRETTVLSAAEFFKCSENDRFTAIFYIEKGDRRVLIRRSSGSTLHRSCITQPASPSAPITLQPLARGTETVAGLAYGAALWVPLSTANDETPRRQNAANGAIEETSRSHHDLNGEYNEK</sequence>
<reference evidence="2" key="1">
    <citation type="submission" date="2021-06" db="EMBL/GenBank/DDBJ databases">
        <title>Parelaphostrongylus tenuis whole genome reference sequence.</title>
        <authorList>
            <person name="Garwood T.J."/>
            <person name="Larsen P.A."/>
            <person name="Fountain-Jones N.M."/>
            <person name="Garbe J.R."/>
            <person name="Macchietto M.G."/>
            <person name="Kania S.A."/>
            <person name="Gerhold R.W."/>
            <person name="Richards J.E."/>
            <person name="Wolf T.M."/>
        </authorList>
    </citation>
    <scope>NUCLEOTIDE SEQUENCE</scope>
    <source>
        <strain evidence="2">MNPRO001-30</strain>
        <tissue evidence="2">Meninges</tissue>
    </source>
</reference>
<protein>
    <submittedName>
        <fullName evidence="2">Uncharacterized protein</fullName>
    </submittedName>
</protein>
<feature type="compositionally biased region" description="Basic and acidic residues" evidence="1">
    <location>
        <begin position="189"/>
        <end position="204"/>
    </location>
</feature>
<feature type="region of interest" description="Disordered" evidence="1">
    <location>
        <begin position="1"/>
        <end position="55"/>
    </location>
</feature>